<evidence type="ECO:0000313" key="1">
    <source>
        <dbReference type="EMBL" id="WMV38807.1"/>
    </source>
</evidence>
<sequence>MLYVPKRLKSQLTLFYTPVAAELWHMLTVIFGISWKTPNSLKEAVESWSLGKVDRVIKKIWQMIPACIFWCLWTERNIRCIDGTSTPNCALKSKCLVNFFSWIKLSPIRMQSPFRFY</sequence>
<protein>
    <submittedName>
        <fullName evidence="1">Uncharacterized protein</fullName>
    </submittedName>
</protein>
<reference evidence="1" key="1">
    <citation type="submission" date="2023-08" db="EMBL/GenBank/DDBJ databases">
        <title>A de novo genome assembly of Solanum verrucosum Schlechtendal, a Mexican diploid species geographically isolated from the other diploid A-genome species in potato relatives.</title>
        <authorList>
            <person name="Hosaka K."/>
        </authorList>
    </citation>
    <scope>NUCLEOTIDE SEQUENCE</scope>
    <source>
        <tissue evidence="1">Young leaves</tissue>
    </source>
</reference>
<evidence type="ECO:0000313" key="2">
    <source>
        <dbReference type="Proteomes" id="UP001234989"/>
    </source>
</evidence>
<dbReference type="AlphaFoldDB" id="A0AAF0ZGA8"/>
<organism evidence="1 2">
    <name type="scientific">Solanum verrucosum</name>
    <dbReference type="NCBI Taxonomy" id="315347"/>
    <lineage>
        <taxon>Eukaryota</taxon>
        <taxon>Viridiplantae</taxon>
        <taxon>Streptophyta</taxon>
        <taxon>Embryophyta</taxon>
        <taxon>Tracheophyta</taxon>
        <taxon>Spermatophyta</taxon>
        <taxon>Magnoliopsida</taxon>
        <taxon>eudicotyledons</taxon>
        <taxon>Gunneridae</taxon>
        <taxon>Pentapetalae</taxon>
        <taxon>asterids</taxon>
        <taxon>lamiids</taxon>
        <taxon>Solanales</taxon>
        <taxon>Solanaceae</taxon>
        <taxon>Solanoideae</taxon>
        <taxon>Solaneae</taxon>
        <taxon>Solanum</taxon>
    </lineage>
</organism>
<keyword evidence="2" id="KW-1185">Reference proteome</keyword>
<accession>A0AAF0ZGA8</accession>
<gene>
    <name evidence="1" type="ORF">MTR67_032192</name>
</gene>
<name>A0AAF0ZGA8_SOLVR</name>
<dbReference type="EMBL" id="CP133618">
    <property type="protein sequence ID" value="WMV38807.1"/>
    <property type="molecule type" value="Genomic_DNA"/>
</dbReference>
<proteinExistence type="predicted"/>
<dbReference type="Proteomes" id="UP001234989">
    <property type="component" value="Chromosome 7"/>
</dbReference>